<dbReference type="GO" id="GO:0016020">
    <property type="term" value="C:membrane"/>
    <property type="evidence" value="ECO:0007669"/>
    <property type="project" value="UniProtKB-SubCell"/>
</dbReference>
<proteinExistence type="predicted"/>
<evidence type="ECO:0000256" key="4">
    <source>
        <dbReference type="ARBA" id="ARBA00023136"/>
    </source>
</evidence>
<dbReference type="CDD" id="cd03386">
    <property type="entry name" value="PAP2_Aur1_like"/>
    <property type="match status" value="1"/>
</dbReference>
<keyword evidence="2 5" id="KW-0812">Transmembrane</keyword>
<feature type="transmembrane region" description="Helical" evidence="5">
    <location>
        <begin position="29"/>
        <end position="47"/>
    </location>
</feature>
<dbReference type="Proteomes" id="UP000266188">
    <property type="component" value="Unassembled WGS sequence"/>
</dbReference>
<evidence type="ECO:0000256" key="5">
    <source>
        <dbReference type="SAM" id="Phobius"/>
    </source>
</evidence>
<evidence type="ECO:0000256" key="3">
    <source>
        <dbReference type="ARBA" id="ARBA00022989"/>
    </source>
</evidence>
<feature type="transmembrane region" description="Helical" evidence="5">
    <location>
        <begin position="162"/>
        <end position="185"/>
    </location>
</feature>
<evidence type="ECO:0000256" key="1">
    <source>
        <dbReference type="ARBA" id="ARBA00004141"/>
    </source>
</evidence>
<feature type="transmembrane region" description="Helical" evidence="5">
    <location>
        <begin position="105"/>
        <end position="127"/>
    </location>
</feature>
<dbReference type="PANTHER" id="PTHR31310">
    <property type="match status" value="1"/>
</dbReference>
<dbReference type="PANTHER" id="PTHR31310:SF16">
    <property type="entry name" value="INOSITOLPHOSPHOTRANSFERASE AUR1_IPT1 DOMAIN-CONTAINING PROTEIN"/>
    <property type="match status" value="1"/>
</dbReference>
<dbReference type="InterPro" id="IPR026841">
    <property type="entry name" value="Aur1/Ipt1"/>
</dbReference>
<dbReference type="EMBL" id="MVGC01000018">
    <property type="protein sequence ID" value="RJE26602.1"/>
    <property type="molecule type" value="Genomic_DNA"/>
</dbReference>
<dbReference type="AlphaFoldDB" id="A0A3A2ZTX7"/>
<accession>A0A3A2ZTX7</accession>
<name>A0A3A2ZTX7_9EURO</name>
<feature type="transmembrane region" description="Helical" evidence="5">
    <location>
        <begin position="139"/>
        <end position="156"/>
    </location>
</feature>
<reference evidence="8" key="1">
    <citation type="submission" date="2017-02" db="EMBL/GenBank/DDBJ databases">
        <authorList>
            <person name="Tafer H."/>
            <person name="Lopandic K."/>
        </authorList>
    </citation>
    <scope>NUCLEOTIDE SEQUENCE [LARGE SCALE GENOMIC DNA]</scope>
    <source>
        <strain evidence="8">CBS 366.77</strain>
    </source>
</reference>
<dbReference type="OrthoDB" id="2566866at2759"/>
<dbReference type="InterPro" id="IPR052185">
    <property type="entry name" value="IPC_Synthase-Related"/>
</dbReference>
<sequence>MFRIDVELAIQKFIINRVPWLMRILSGVYYSHIVLGVGFYVYCYTFFQRSQYQRIRRTMALENVIAFTVLTLWRCTPPRLLPDEYGFIDVLHKDRVKSTWTHNKFQLIIAAMPSLHFGNSAFIAFCLVNFSPHRFLRKIAPLWPAMMGLTIVATANHYILDAVVGACVIALAYHFNWVMLILLPVEKVLFRIVRLEKPKSS</sequence>
<feature type="domain" description="Inositolphosphotransferase Aur1/Ipt1" evidence="6">
    <location>
        <begin position="3"/>
        <end position="173"/>
    </location>
</feature>
<evidence type="ECO:0000313" key="8">
    <source>
        <dbReference type="Proteomes" id="UP000266188"/>
    </source>
</evidence>
<protein>
    <recommendedName>
        <fullName evidence="6">Inositolphosphotransferase Aur1/Ipt1 domain-containing protein</fullName>
    </recommendedName>
</protein>
<comment type="caution">
    <text evidence="7">The sequence shown here is derived from an EMBL/GenBank/DDBJ whole genome shotgun (WGS) entry which is preliminary data.</text>
</comment>
<organism evidence="7 8">
    <name type="scientific">Aspergillus sclerotialis</name>
    <dbReference type="NCBI Taxonomy" id="2070753"/>
    <lineage>
        <taxon>Eukaryota</taxon>
        <taxon>Fungi</taxon>
        <taxon>Dikarya</taxon>
        <taxon>Ascomycota</taxon>
        <taxon>Pezizomycotina</taxon>
        <taxon>Eurotiomycetes</taxon>
        <taxon>Eurotiomycetidae</taxon>
        <taxon>Eurotiales</taxon>
        <taxon>Aspergillaceae</taxon>
        <taxon>Aspergillus</taxon>
        <taxon>Aspergillus subgen. Polypaecilum</taxon>
    </lineage>
</organism>
<evidence type="ECO:0000259" key="6">
    <source>
        <dbReference type="Pfam" id="PF14378"/>
    </source>
</evidence>
<keyword evidence="8" id="KW-1185">Reference proteome</keyword>
<keyword evidence="4 5" id="KW-0472">Membrane</keyword>
<dbReference type="Pfam" id="PF14378">
    <property type="entry name" value="PAP2_3"/>
    <property type="match status" value="1"/>
</dbReference>
<comment type="subcellular location">
    <subcellularLocation>
        <location evidence="1">Membrane</location>
        <topology evidence="1">Multi-pass membrane protein</topology>
    </subcellularLocation>
</comment>
<keyword evidence="3 5" id="KW-1133">Transmembrane helix</keyword>
<evidence type="ECO:0000256" key="2">
    <source>
        <dbReference type="ARBA" id="ARBA00022692"/>
    </source>
</evidence>
<gene>
    <name evidence="7" type="ORF">PHISCL_01016</name>
</gene>
<evidence type="ECO:0000313" key="7">
    <source>
        <dbReference type="EMBL" id="RJE26602.1"/>
    </source>
</evidence>